<keyword evidence="2" id="KW-1185">Reference proteome</keyword>
<accession>A0A8T0UI39</accession>
<name>A0A8T0UI39_PANVG</name>
<protein>
    <submittedName>
        <fullName evidence="1">Uncharacterized protein</fullName>
    </submittedName>
</protein>
<sequence length="124" mass="13261">MHPSLVVEVKCGGSRGMSNPINKTRAAAPPFPIVHYCARPLLIHLRRPSSAWGPSHRNRTECCHRRRKVPALSRQGGLASIVAGGHHHSRSSSGSWGQGARDLLQAAGRDGDGARGLCLGVLDF</sequence>
<organism evidence="1 2">
    <name type="scientific">Panicum virgatum</name>
    <name type="common">Blackwell switchgrass</name>
    <dbReference type="NCBI Taxonomy" id="38727"/>
    <lineage>
        <taxon>Eukaryota</taxon>
        <taxon>Viridiplantae</taxon>
        <taxon>Streptophyta</taxon>
        <taxon>Embryophyta</taxon>
        <taxon>Tracheophyta</taxon>
        <taxon>Spermatophyta</taxon>
        <taxon>Magnoliopsida</taxon>
        <taxon>Liliopsida</taxon>
        <taxon>Poales</taxon>
        <taxon>Poaceae</taxon>
        <taxon>PACMAD clade</taxon>
        <taxon>Panicoideae</taxon>
        <taxon>Panicodae</taxon>
        <taxon>Paniceae</taxon>
        <taxon>Panicinae</taxon>
        <taxon>Panicum</taxon>
        <taxon>Panicum sect. Hiantes</taxon>
    </lineage>
</organism>
<proteinExistence type="predicted"/>
<dbReference type="EMBL" id="CM029042">
    <property type="protein sequence ID" value="KAG2620179.1"/>
    <property type="molecule type" value="Genomic_DNA"/>
</dbReference>
<dbReference type="Proteomes" id="UP000823388">
    <property type="component" value="Chromosome 3N"/>
</dbReference>
<gene>
    <name evidence="1" type="ORF">PVAP13_3NG158200</name>
</gene>
<evidence type="ECO:0000313" key="1">
    <source>
        <dbReference type="EMBL" id="KAG2620179.1"/>
    </source>
</evidence>
<evidence type="ECO:0000313" key="2">
    <source>
        <dbReference type="Proteomes" id="UP000823388"/>
    </source>
</evidence>
<comment type="caution">
    <text evidence="1">The sequence shown here is derived from an EMBL/GenBank/DDBJ whole genome shotgun (WGS) entry which is preliminary data.</text>
</comment>
<reference evidence="1" key="1">
    <citation type="submission" date="2020-05" db="EMBL/GenBank/DDBJ databases">
        <title>WGS assembly of Panicum virgatum.</title>
        <authorList>
            <person name="Lovell J.T."/>
            <person name="Jenkins J."/>
            <person name="Shu S."/>
            <person name="Juenger T.E."/>
            <person name="Schmutz J."/>
        </authorList>
    </citation>
    <scope>NUCLEOTIDE SEQUENCE</scope>
    <source>
        <strain evidence="1">AP13</strain>
    </source>
</reference>
<dbReference type="AlphaFoldDB" id="A0A8T0UI39"/>